<dbReference type="Proteomes" id="UP000758856">
    <property type="component" value="Unassembled WGS sequence"/>
</dbReference>
<evidence type="ECO:0000313" key="5">
    <source>
        <dbReference type="Proteomes" id="UP001143400"/>
    </source>
</evidence>
<protein>
    <submittedName>
        <fullName evidence="2">Uncharacterized protein</fullName>
    </submittedName>
</protein>
<reference evidence="2" key="3">
    <citation type="submission" date="2023-01" db="EMBL/GenBank/DDBJ databases">
        <authorList>
            <person name="Sun Q."/>
            <person name="Evtushenko L."/>
        </authorList>
    </citation>
    <scope>NUCLEOTIDE SEQUENCE</scope>
    <source>
        <strain evidence="2">VKM B-1606</strain>
    </source>
</reference>
<accession>A0A9W6IUN4</accession>
<gene>
    <name evidence="2" type="ORF">GCM10008170_19280</name>
    <name evidence="3" type="ORF">JOD31_000828</name>
</gene>
<dbReference type="Proteomes" id="UP001143400">
    <property type="component" value="Unassembled WGS sequence"/>
</dbReference>
<evidence type="ECO:0000313" key="4">
    <source>
        <dbReference type="Proteomes" id="UP000758856"/>
    </source>
</evidence>
<sequence>MGLVLAFQSQPRQPSRSSAAARRRSEPSNGADILFFTGVRYERRTEAGSASAASRAPTLDMGQPAS</sequence>
<proteinExistence type="predicted"/>
<comment type="caution">
    <text evidence="2">The sequence shown here is derived from an EMBL/GenBank/DDBJ whole genome shotgun (WGS) entry which is preliminary data.</text>
</comment>
<feature type="region of interest" description="Disordered" evidence="1">
    <location>
        <begin position="1"/>
        <end position="29"/>
    </location>
</feature>
<dbReference type="AlphaFoldDB" id="A0A9W6IUN4"/>
<keyword evidence="4" id="KW-1185">Reference proteome</keyword>
<reference evidence="2" key="1">
    <citation type="journal article" date="2014" name="Int. J. Syst. Evol. Microbiol.">
        <title>Complete genome sequence of Corynebacterium casei LMG S-19264T (=DSM 44701T), isolated from a smear-ripened cheese.</title>
        <authorList>
            <consortium name="US DOE Joint Genome Institute (JGI-PGF)"/>
            <person name="Walter F."/>
            <person name="Albersmeier A."/>
            <person name="Kalinowski J."/>
            <person name="Ruckert C."/>
        </authorList>
    </citation>
    <scope>NUCLEOTIDE SEQUENCE</scope>
    <source>
        <strain evidence="2">VKM B-1606</strain>
    </source>
</reference>
<reference evidence="3 4" key="2">
    <citation type="submission" date="2021-01" db="EMBL/GenBank/DDBJ databases">
        <title>Genomic Encyclopedia of Type Strains, Phase IV (KMG-IV): sequencing the most valuable type-strain genomes for metagenomic binning, comparative biology and taxonomic classification.</title>
        <authorList>
            <person name="Goeker M."/>
        </authorList>
    </citation>
    <scope>NUCLEOTIDE SEQUENCE [LARGE SCALE GENOMIC DNA]</scope>
    <source>
        <strain evidence="3 4">DSM 6130</strain>
    </source>
</reference>
<dbReference type="RefSeq" id="WP_204949020.1">
    <property type="nucleotide sequence ID" value="NZ_BSFF01000002.1"/>
</dbReference>
<feature type="region of interest" description="Disordered" evidence="1">
    <location>
        <begin position="46"/>
        <end position="66"/>
    </location>
</feature>
<organism evidence="2 5">
    <name type="scientific">Methylopila capsulata</name>
    <dbReference type="NCBI Taxonomy" id="61654"/>
    <lineage>
        <taxon>Bacteria</taxon>
        <taxon>Pseudomonadati</taxon>
        <taxon>Pseudomonadota</taxon>
        <taxon>Alphaproteobacteria</taxon>
        <taxon>Hyphomicrobiales</taxon>
        <taxon>Methylopilaceae</taxon>
        <taxon>Methylopila</taxon>
    </lineage>
</organism>
<name>A0A9W6IUN4_9HYPH</name>
<dbReference type="EMBL" id="JAFBCY010000001">
    <property type="protein sequence ID" value="MBM7850616.1"/>
    <property type="molecule type" value="Genomic_DNA"/>
</dbReference>
<evidence type="ECO:0000313" key="2">
    <source>
        <dbReference type="EMBL" id="GLK55909.1"/>
    </source>
</evidence>
<feature type="compositionally biased region" description="Low complexity" evidence="1">
    <location>
        <begin position="8"/>
        <end position="20"/>
    </location>
</feature>
<dbReference type="EMBL" id="BSFF01000002">
    <property type="protein sequence ID" value="GLK55909.1"/>
    <property type="molecule type" value="Genomic_DNA"/>
</dbReference>
<evidence type="ECO:0000313" key="3">
    <source>
        <dbReference type="EMBL" id="MBM7850616.1"/>
    </source>
</evidence>
<evidence type="ECO:0000256" key="1">
    <source>
        <dbReference type="SAM" id="MobiDB-lite"/>
    </source>
</evidence>